<proteinExistence type="predicted"/>
<evidence type="ECO:0000259" key="1">
    <source>
        <dbReference type="PROSITE" id="PS50404"/>
    </source>
</evidence>
<dbReference type="Gene3D" id="1.20.1050.10">
    <property type="match status" value="1"/>
</dbReference>
<dbReference type="PROSITE" id="PS50404">
    <property type="entry name" value="GST_NTER"/>
    <property type="match status" value="1"/>
</dbReference>
<dbReference type="GO" id="GO:0006559">
    <property type="term" value="P:L-phenylalanine catabolic process"/>
    <property type="evidence" value="ECO:0007669"/>
    <property type="project" value="TreeGrafter"/>
</dbReference>
<name>A0A497ZHV9_9RHOB</name>
<dbReference type="RefSeq" id="WP_010442874.1">
    <property type="nucleotide sequence ID" value="NZ_AEYW01000021.1"/>
</dbReference>
<dbReference type="InterPro" id="IPR004045">
    <property type="entry name" value="Glutathione_S-Trfase_N"/>
</dbReference>
<dbReference type="EMBL" id="RCCT01000005">
    <property type="protein sequence ID" value="RLK02647.1"/>
    <property type="molecule type" value="Genomic_DNA"/>
</dbReference>
<feature type="domain" description="GST N-terminal" evidence="1">
    <location>
        <begin position="3"/>
        <end position="84"/>
    </location>
</feature>
<comment type="caution">
    <text evidence="2">The sequence shown here is derived from an EMBL/GenBank/DDBJ whole genome shotgun (WGS) entry which is preliminary data.</text>
</comment>
<dbReference type="STRING" id="981384.GCA_000192475_00899"/>
<dbReference type="PANTHER" id="PTHR42673:SF4">
    <property type="entry name" value="MALEYLACETOACETATE ISOMERASE"/>
    <property type="match status" value="1"/>
</dbReference>
<dbReference type="CDD" id="cd03194">
    <property type="entry name" value="GST_C_3"/>
    <property type="match status" value="1"/>
</dbReference>
<organism evidence="2 3">
    <name type="scientific">Ruegeria conchae</name>
    <dbReference type="NCBI Taxonomy" id="981384"/>
    <lineage>
        <taxon>Bacteria</taxon>
        <taxon>Pseudomonadati</taxon>
        <taxon>Pseudomonadota</taxon>
        <taxon>Alphaproteobacteria</taxon>
        <taxon>Rhodobacterales</taxon>
        <taxon>Roseobacteraceae</taxon>
        <taxon>Ruegeria</taxon>
    </lineage>
</organism>
<dbReference type="AlphaFoldDB" id="A0A497ZHV9"/>
<dbReference type="PANTHER" id="PTHR42673">
    <property type="entry name" value="MALEYLACETOACETATE ISOMERASE"/>
    <property type="match status" value="1"/>
</dbReference>
<dbReference type="SUPFAM" id="SSF52833">
    <property type="entry name" value="Thioredoxin-like"/>
    <property type="match status" value="1"/>
</dbReference>
<dbReference type="Pfam" id="PF13409">
    <property type="entry name" value="GST_N_2"/>
    <property type="match status" value="1"/>
</dbReference>
<protein>
    <submittedName>
        <fullName evidence="2">Glutathione S-transferase</fullName>
    </submittedName>
</protein>
<reference evidence="2 3" key="1">
    <citation type="submission" date="2018-10" db="EMBL/GenBank/DDBJ databases">
        <title>Genomic Encyclopedia of Archaeal and Bacterial Type Strains, Phase II (KMG-II): from individual species to whole genera.</title>
        <authorList>
            <person name="Goeker M."/>
        </authorList>
    </citation>
    <scope>NUCLEOTIDE SEQUENCE [LARGE SCALE GENOMIC DNA]</scope>
    <source>
        <strain evidence="2 3">DSM 29317</strain>
    </source>
</reference>
<keyword evidence="2" id="KW-0808">Transferase</keyword>
<evidence type="ECO:0000313" key="3">
    <source>
        <dbReference type="Proteomes" id="UP000271700"/>
    </source>
</evidence>
<evidence type="ECO:0000313" key="2">
    <source>
        <dbReference type="EMBL" id="RLK02647.1"/>
    </source>
</evidence>
<dbReference type="Proteomes" id="UP000271700">
    <property type="component" value="Unassembled WGS sequence"/>
</dbReference>
<accession>A0A497ZHV9</accession>
<dbReference type="GO" id="GO:0016034">
    <property type="term" value="F:maleylacetoacetate isomerase activity"/>
    <property type="evidence" value="ECO:0007669"/>
    <property type="project" value="TreeGrafter"/>
</dbReference>
<dbReference type="OrthoDB" id="9799538at2"/>
<gene>
    <name evidence="2" type="ORF">CLV75_3199</name>
</gene>
<dbReference type="Gene3D" id="3.40.30.10">
    <property type="entry name" value="Glutaredoxin"/>
    <property type="match status" value="1"/>
</dbReference>
<dbReference type="InterPro" id="IPR036249">
    <property type="entry name" value="Thioredoxin-like_sf"/>
</dbReference>
<dbReference type="GO" id="GO:0006749">
    <property type="term" value="P:glutathione metabolic process"/>
    <property type="evidence" value="ECO:0007669"/>
    <property type="project" value="TreeGrafter"/>
</dbReference>
<dbReference type="GO" id="GO:0004364">
    <property type="term" value="F:glutathione transferase activity"/>
    <property type="evidence" value="ECO:0007669"/>
    <property type="project" value="TreeGrafter"/>
</dbReference>
<keyword evidence="3" id="KW-1185">Reference proteome</keyword>
<sequence length="294" mass="32494">MTHDLFIGDRLFSSWSLRGWLMLEKFGLPYRTHMIGLYSGTMAADMKPLAPARLVPALRLPDGTVVGESLAMAETLAEHHPDAGLWPTKPTARATARWLCTEMVAGFTALRGQCPMQLKYRWEGFTPSKDTLADLQRIETLWAHARSISSAESGPLFGAYSLADVFYTPVAARIIGYDLPVSEANRTYCMDLLSDISVRQWRAMGMTVEYDPFPYPQNLTAHNWPIGENSKAATVSTGPSINSACPYSGKPVRDYLELEGKVWGFCNPFCRDKTVADPGAWPNFTAMIGGVNDS</sequence>